<keyword evidence="2" id="KW-0732">Signal</keyword>
<feature type="compositionally biased region" description="Low complexity" evidence="1">
    <location>
        <begin position="43"/>
        <end position="55"/>
    </location>
</feature>
<evidence type="ECO:0000256" key="1">
    <source>
        <dbReference type="SAM" id="MobiDB-lite"/>
    </source>
</evidence>
<dbReference type="EMBL" id="LR902879">
    <property type="protein sequence ID" value="CAD7251206.1"/>
    <property type="molecule type" value="Genomic_DNA"/>
</dbReference>
<keyword evidence="4" id="KW-1185">Reference proteome</keyword>
<organism evidence="3">
    <name type="scientific">Darwinula stevensoni</name>
    <dbReference type="NCBI Taxonomy" id="69355"/>
    <lineage>
        <taxon>Eukaryota</taxon>
        <taxon>Metazoa</taxon>
        <taxon>Ecdysozoa</taxon>
        <taxon>Arthropoda</taxon>
        <taxon>Crustacea</taxon>
        <taxon>Oligostraca</taxon>
        <taxon>Ostracoda</taxon>
        <taxon>Podocopa</taxon>
        <taxon>Podocopida</taxon>
        <taxon>Darwinulocopina</taxon>
        <taxon>Darwinuloidea</taxon>
        <taxon>Darwinulidae</taxon>
        <taxon>Darwinula</taxon>
    </lineage>
</organism>
<gene>
    <name evidence="3" type="ORF">DSTB1V02_LOCUS10973</name>
</gene>
<sequence>MEQCFALVLLVLLEAFLVLGDPDADPGAKSIADPHASPNPVAQGYPSSSSSSSSSGSGGYGKKKKQKKKKKKKKKKYPSSSSSSSSSFGTEERETLGGNMQSATWSSDALSPKRVLDRPDRQSSIGQIIRRRDLLQNNRKDVGDSIMETNGSSLTVESDFLTFCSLKELHSAIVMKLMAIRKQIQKREQLPMLMLVPILSPEDTQAALARVAAAEALARRSSPPPPPLPPPASGRNLRTTISFLKLRRSPAVGNEAARVSPSLSSALFIHRLLMDVAFGDSHGTGGSPTAFDCGLAWIVLEPGFLCSTQGECADGTGFQDLHFIAIQNDMKVDVILGD</sequence>
<dbReference type="Proteomes" id="UP000677054">
    <property type="component" value="Unassembled WGS sequence"/>
</dbReference>
<evidence type="ECO:0000256" key="2">
    <source>
        <dbReference type="SAM" id="SignalP"/>
    </source>
</evidence>
<evidence type="ECO:0000313" key="3">
    <source>
        <dbReference type="EMBL" id="CAD7251206.1"/>
    </source>
</evidence>
<protein>
    <submittedName>
        <fullName evidence="3">Uncharacterized protein</fullName>
    </submittedName>
</protein>
<reference evidence="3" key="1">
    <citation type="submission" date="2020-11" db="EMBL/GenBank/DDBJ databases">
        <authorList>
            <person name="Tran Van P."/>
        </authorList>
    </citation>
    <scope>NUCLEOTIDE SEQUENCE</scope>
</reference>
<feature type="region of interest" description="Disordered" evidence="1">
    <location>
        <begin position="25"/>
        <end position="128"/>
    </location>
</feature>
<feature type="signal peptide" evidence="2">
    <location>
        <begin position="1"/>
        <end position="20"/>
    </location>
</feature>
<dbReference type="EMBL" id="CAJPEV010003362">
    <property type="protein sequence ID" value="CAG0899588.1"/>
    <property type="molecule type" value="Genomic_DNA"/>
</dbReference>
<dbReference type="AlphaFoldDB" id="A0A7R9FQK2"/>
<proteinExistence type="predicted"/>
<name>A0A7R9FQK2_9CRUS</name>
<evidence type="ECO:0000313" key="4">
    <source>
        <dbReference type="Proteomes" id="UP000677054"/>
    </source>
</evidence>
<feature type="compositionally biased region" description="Low complexity" evidence="1">
    <location>
        <begin position="78"/>
        <end position="87"/>
    </location>
</feature>
<feature type="compositionally biased region" description="Basic residues" evidence="1">
    <location>
        <begin position="61"/>
        <end position="77"/>
    </location>
</feature>
<feature type="chain" id="PRO_5036210526" evidence="2">
    <location>
        <begin position="21"/>
        <end position="338"/>
    </location>
</feature>
<feature type="compositionally biased region" description="Polar residues" evidence="1">
    <location>
        <begin position="98"/>
        <end position="109"/>
    </location>
</feature>
<accession>A0A7R9FQK2</accession>